<dbReference type="FunFam" id="2.130.10.10:FF:001232">
    <property type="entry name" value="WD domain, G-beta repeat, putative"/>
    <property type="match status" value="1"/>
</dbReference>
<dbReference type="PANTHER" id="PTHR19849">
    <property type="entry name" value="PHOSPHOLIPASE A-2-ACTIVATING PROTEIN"/>
    <property type="match status" value="1"/>
</dbReference>
<evidence type="ECO:0000259" key="7">
    <source>
        <dbReference type="Pfam" id="PF23398"/>
    </source>
</evidence>
<dbReference type="AlphaFoldDB" id="A0A3R7MW63"/>
<dbReference type="InterPro" id="IPR001680">
    <property type="entry name" value="WD40_rpt"/>
</dbReference>
<dbReference type="PROSITE" id="PS50082">
    <property type="entry name" value="WD_REPEATS_2"/>
    <property type="match status" value="2"/>
</dbReference>
<feature type="compositionally biased region" description="Polar residues" evidence="6">
    <location>
        <begin position="584"/>
        <end position="599"/>
    </location>
</feature>
<evidence type="ECO:0000256" key="2">
    <source>
        <dbReference type="ARBA" id="ARBA00022737"/>
    </source>
</evidence>
<dbReference type="SMART" id="SM00320">
    <property type="entry name" value="WD40"/>
    <property type="match status" value="5"/>
</dbReference>
<feature type="coiled-coil region" evidence="5">
    <location>
        <begin position="344"/>
        <end position="375"/>
    </location>
</feature>
<keyword evidence="3" id="KW-0689">Ribosomal protein</keyword>
<feature type="repeat" description="WD" evidence="4">
    <location>
        <begin position="147"/>
        <end position="181"/>
    </location>
</feature>
<dbReference type="GO" id="GO:0043161">
    <property type="term" value="P:proteasome-mediated ubiquitin-dependent protein catabolic process"/>
    <property type="evidence" value="ECO:0007669"/>
    <property type="project" value="TreeGrafter"/>
</dbReference>
<feature type="non-terminal residue" evidence="8">
    <location>
        <position position="734"/>
    </location>
</feature>
<dbReference type="InterPro" id="IPR036322">
    <property type="entry name" value="WD40_repeat_dom_sf"/>
</dbReference>
<dbReference type="GO" id="GO:0010992">
    <property type="term" value="P:ubiquitin recycling"/>
    <property type="evidence" value="ECO:0007669"/>
    <property type="project" value="TreeGrafter"/>
</dbReference>
<evidence type="ECO:0000256" key="1">
    <source>
        <dbReference type="ARBA" id="ARBA00022574"/>
    </source>
</evidence>
<feature type="region of interest" description="Disordered" evidence="6">
    <location>
        <begin position="582"/>
        <end position="608"/>
    </location>
</feature>
<dbReference type="SUPFAM" id="SSF50978">
    <property type="entry name" value="WD40 repeat-like"/>
    <property type="match status" value="1"/>
</dbReference>
<protein>
    <recommendedName>
        <fullName evidence="7">Flagellar attachment zone protein 1 conserved domain-containing protein</fullName>
    </recommendedName>
</protein>
<dbReference type="InterPro" id="IPR019775">
    <property type="entry name" value="WD40_repeat_CS"/>
</dbReference>
<evidence type="ECO:0000313" key="9">
    <source>
        <dbReference type="Proteomes" id="UP000284403"/>
    </source>
</evidence>
<evidence type="ECO:0000256" key="4">
    <source>
        <dbReference type="PROSITE-ProRule" id="PRU00221"/>
    </source>
</evidence>
<proteinExistence type="predicted"/>
<dbReference type="GeneID" id="40323391"/>
<organism evidence="8 9">
    <name type="scientific">Trypanosoma conorhini</name>
    <dbReference type="NCBI Taxonomy" id="83891"/>
    <lineage>
        <taxon>Eukaryota</taxon>
        <taxon>Discoba</taxon>
        <taxon>Euglenozoa</taxon>
        <taxon>Kinetoplastea</taxon>
        <taxon>Metakinetoplastina</taxon>
        <taxon>Trypanosomatida</taxon>
        <taxon>Trypanosomatidae</taxon>
        <taxon>Trypanosoma</taxon>
    </lineage>
</organism>
<dbReference type="GO" id="GO:0005634">
    <property type="term" value="C:nucleus"/>
    <property type="evidence" value="ECO:0007669"/>
    <property type="project" value="TreeGrafter"/>
</dbReference>
<feature type="domain" description="Flagellar attachment zone protein 1 conserved" evidence="7">
    <location>
        <begin position="473"/>
        <end position="561"/>
    </location>
</feature>
<dbReference type="PANTHER" id="PTHR19849:SF1">
    <property type="entry name" value="F-BOX_WD REPEAT-CONTAINING PROTEIN 7"/>
    <property type="match status" value="1"/>
</dbReference>
<dbReference type="GO" id="GO:0043130">
    <property type="term" value="F:ubiquitin binding"/>
    <property type="evidence" value="ECO:0007669"/>
    <property type="project" value="TreeGrafter"/>
</dbReference>
<feature type="region of interest" description="Disordered" evidence="6">
    <location>
        <begin position="398"/>
        <end position="433"/>
    </location>
</feature>
<evidence type="ECO:0000313" key="8">
    <source>
        <dbReference type="EMBL" id="RNE96244.1"/>
    </source>
</evidence>
<dbReference type="Gene3D" id="2.130.10.10">
    <property type="entry name" value="YVTN repeat-like/Quinoprotein amine dehydrogenase"/>
    <property type="match status" value="1"/>
</dbReference>
<dbReference type="InterPro" id="IPR015943">
    <property type="entry name" value="WD40/YVTN_repeat-like_dom_sf"/>
</dbReference>
<evidence type="ECO:0000256" key="3">
    <source>
        <dbReference type="ARBA" id="ARBA00022980"/>
    </source>
</evidence>
<accession>A0A3R7MW63</accession>
<dbReference type="RefSeq" id="XP_029223289.1">
    <property type="nucleotide sequence ID" value="XM_029376587.1"/>
</dbReference>
<keyword evidence="3" id="KW-0687">Ribonucleoprotein</keyword>
<sequence length="734" mass="82623">MARRMSLKSRQEFRSRVLDVAPLFMVEGAVRYAEVVNERTAWTAECDGSVGVRSIPKGTELRNLSGREGVFCNCLLFVVKTGKVWTAFSDGFIRVYDANTFSMENEFVQHKGAVECIAEMEGRIYTGGRDWKIYQWVPESYHYERQFSGHANAVRCLCPYTGSTGAVLFTGGDDGMVKAWNPYLPEKQSKENDPCMHTFEGHTRGVWALELVRPNNQLWSGGEDTSIRVWDLQSLRCVTVLEHHNSPVACLTLVGHRVWSGDKHGRILLWDLKTLSPLQELSQQMPEGHRTVLAIRKLVPAVAWKVWTTGSAGHIYCWNADSMPLLFDHSTSGEMLPHTDEERVRALERDNEALRAELARLAKQLKKEYKRAMLEFSHQVQDKQPLLDSDDGLRQKLRGRQRSQSAGNAGAAKKGDRSSHTSPASPLSRRVVSPAPSSALSVAADQAGAGVRSDVPSSLLFTRTVDHADSAPIITTHERFFPGSEWSEILPRSEAELRMAFTREAAQALGLPADHFQRLSLRSTPHGLIASVAVQHPSSIHADDVQRHLEEHPFLDVLNRYADALAKSNKALKETIAHGKDEINSTLPSKDNDNNNAPNSPFVKRAKDKEIDKLNDELKRVKKAYQRLQKEHQELHKRLNTVEPPGRINAQEEYEALKSFVDGSLKPQISRLTRMNGEKDLDLRANEERIRQLLRELELLQKRPAAKEPPGRINVQEEYEALKSFVDGSLKPQI</sequence>
<dbReference type="Proteomes" id="UP000284403">
    <property type="component" value="Unassembled WGS sequence"/>
</dbReference>
<dbReference type="EMBL" id="MKKU01001295">
    <property type="protein sequence ID" value="RNE96244.1"/>
    <property type="molecule type" value="Genomic_DNA"/>
</dbReference>
<comment type="caution">
    <text evidence="8">The sequence shown here is derived from an EMBL/GenBank/DDBJ whole genome shotgun (WGS) entry which is preliminary data.</text>
</comment>
<keyword evidence="9" id="KW-1185">Reference proteome</keyword>
<name>A0A3R7MW63_9TRYP</name>
<keyword evidence="5" id="KW-0175">Coiled coil</keyword>
<reference evidence="8 9" key="1">
    <citation type="journal article" date="2018" name="BMC Genomics">
        <title>Genomic comparison of Trypanosoma conorhini and Trypanosoma rangeli to Trypanosoma cruzi strains of high and low virulence.</title>
        <authorList>
            <person name="Bradwell K.R."/>
            <person name="Koparde V.N."/>
            <person name="Matveyev A.V."/>
            <person name="Serrano M.G."/>
            <person name="Alves J.M."/>
            <person name="Parikh H."/>
            <person name="Huang B."/>
            <person name="Lee V."/>
            <person name="Espinosa-Alvarez O."/>
            <person name="Ortiz P.A."/>
            <person name="Costa-Martins A.G."/>
            <person name="Teixeira M.M."/>
            <person name="Buck G.A."/>
        </authorList>
    </citation>
    <scope>NUCLEOTIDE SEQUENCE [LARGE SCALE GENOMIC DNA]</scope>
    <source>
        <strain evidence="8 9">025E</strain>
    </source>
</reference>
<evidence type="ECO:0000256" key="6">
    <source>
        <dbReference type="SAM" id="MobiDB-lite"/>
    </source>
</evidence>
<dbReference type="Pfam" id="PF00400">
    <property type="entry name" value="WD40"/>
    <property type="match status" value="2"/>
</dbReference>
<dbReference type="PROSITE" id="PS00678">
    <property type="entry name" value="WD_REPEATS_1"/>
    <property type="match status" value="1"/>
</dbReference>
<gene>
    <name evidence="8" type="ORF">Tco025E_09780</name>
</gene>
<dbReference type="GO" id="GO:0005737">
    <property type="term" value="C:cytoplasm"/>
    <property type="evidence" value="ECO:0007669"/>
    <property type="project" value="TreeGrafter"/>
</dbReference>
<dbReference type="GO" id="GO:0005840">
    <property type="term" value="C:ribosome"/>
    <property type="evidence" value="ECO:0007669"/>
    <property type="project" value="UniProtKB-KW"/>
</dbReference>
<feature type="repeat" description="WD" evidence="4">
    <location>
        <begin position="199"/>
        <end position="240"/>
    </location>
</feature>
<evidence type="ECO:0000256" key="5">
    <source>
        <dbReference type="SAM" id="Coils"/>
    </source>
</evidence>
<dbReference type="Pfam" id="PF23398">
    <property type="entry name" value="FAZ1_cons"/>
    <property type="match status" value="1"/>
</dbReference>
<dbReference type="PROSITE" id="PS50294">
    <property type="entry name" value="WD_REPEATS_REGION"/>
    <property type="match status" value="1"/>
</dbReference>
<keyword evidence="2" id="KW-0677">Repeat</keyword>
<dbReference type="OrthoDB" id="538223at2759"/>
<dbReference type="InterPro" id="IPR056614">
    <property type="entry name" value="FAZ1_cons"/>
</dbReference>
<keyword evidence="1 4" id="KW-0853">WD repeat</keyword>